<dbReference type="AlphaFoldDB" id="A0A6G1DNS2"/>
<dbReference type="Proteomes" id="UP000479710">
    <property type="component" value="Unassembled WGS sequence"/>
</dbReference>
<dbReference type="UniPathway" id="UPA00143"/>
<proteinExistence type="predicted"/>
<organism evidence="2 3">
    <name type="scientific">Oryza meyeriana var. granulata</name>
    <dbReference type="NCBI Taxonomy" id="110450"/>
    <lineage>
        <taxon>Eukaryota</taxon>
        <taxon>Viridiplantae</taxon>
        <taxon>Streptophyta</taxon>
        <taxon>Embryophyta</taxon>
        <taxon>Tracheophyta</taxon>
        <taxon>Spermatophyta</taxon>
        <taxon>Magnoliopsida</taxon>
        <taxon>Liliopsida</taxon>
        <taxon>Poales</taxon>
        <taxon>Poaceae</taxon>
        <taxon>BOP clade</taxon>
        <taxon>Oryzoideae</taxon>
        <taxon>Oryzeae</taxon>
        <taxon>Oryzinae</taxon>
        <taxon>Oryza</taxon>
        <taxon>Oryza meyeriana</taxon>
    </lineage>
</organism>
<sequence>MADAAAHHLRRRRSSAGLPRGWCYSFAAAPQSPEHRALSAATSGGGEGGGPRKLLPKSPSVPSFQSSPLSRLAGFIDPRRILSPGHMSPIDIDDSPVVAVGAANLEEDRAPREQAPSVAFMAFLLHLRQGLLSLIDQRIWSQ</sequence>
<gene>
    <name evidence="2" type="ORF">E2562_027837</name>
</gene>
<reference evidence="2 3" key="1">
    <citation type="submission" date="2019-11" db="EMBL/GenBank/DDBJ databases">
        <title>Whole genome sequence of Oryza granulata.</title>
        <authorList>
            <person name="Li W."/>
        </authorList>
    </citation>
    <scope>NUCLEOTIDE SEQUENCE [LARGE SCALE GENOMIC DNA]</scope>
    <source>
        <strain evidence="3">cv. Menghai</strain>
        <tissue evidence="2">Leaf</tissue>
    </source>
</reference>
<comment type="caution">
    <text evidence="2">The sequence shown here is derived from an EMBL/GenBank/DDBJ whole genome shotgun (WGS) entry which is preliminary data.</text>
</comment>
<accession>A0A6G1DNS2</accession>
<dbReference type="EMBL" id="SPHZ02000006">
    <property type="protein sequence ID" value="KAF0914278.1"/>
    <property type="molecule type" value="Genomic_DNA"/>
</dbReference>
<keyword evidence="3" id="KW-1185">Reference proteome</keyword>
<evidence type="ECO:0000313" key="3">
    <source>
        <dbReference type="Proteomes" id="UP000479710"/>
    </source>
</evidence>
<dbReference type="GO" id="GO:0016567">
    <property type="term" value="P:protein ubiquitination"/>
    <property type="evidence" value="ECO:0007669"/>
    <property type="project" value="UniProtKB-UniPathway"/>
</dbReference>
<evidence type="ECO:0000256" key="1">
    <source>
        <dbReference type="SAM" id="MobiDB-lite"/>
    </source>
</evidence>
<feature type="region of interest" description="Disordered" evidence="1">
    <location>
        <begin position="31"/>
        <end position="67"/>
    </location>
</feature>
<protein>
    <submittedName>
        <fullName evidence="2">Uncharacterized protein</fullName>
    </submittedName>
</protein>
<dbReference type="OrthoDB" id="1724864at2759"/>
<name>A0A6G1DNS2_9ORYZ</name>
<evidence type="ECO:0000313" key="2">
    <source>
        <dbReference type="EMBL" id="KAF0914278.1"/>
    </source>
</evidence>